<dbReference type="Gene3D" id="2.160.10.10">
    <property type="entry name" value="Hexapeptide repeat proteins"/>
    <property type="match status" value="1"/>
</dbReference>
<comment type="catalytic activity">
    <reaction evidence="1">
        <text>alpha-D-glucose 1-phosphate + ATP + H(+) = ADP-alpha-D-glucose + diphosphate</text>
        <dbReference type="Rhea" id="RHEA:12120"/>
        <dbReference type="ChEBI" id="CHEBI:15378"/>
        <dbReference type="ChEBI" id="CHEBI:30616"/>
        <dbReference type="ChEBI" id="CHEBI:33019"/>
        <dbReference type="ChEBI" id="CHEBI:57498"/>
        <dbReference type="ChEBI" id="CHEBI:58601"/>
        <dbReference type="EC" id="2.7.7.27"/>
    </reaction>
</comment>
<evidence type="ECO:0000256" key="4">
    <source>
        <dbReference type="ARBA" id="ARBA00012460"/>
    </source>
</evidence>
<evidence type="ECO:0000256" key="8">
    <source>
        <dbReference type="ARBA" id="ARBA00022741"/>
    </source>
</evidence>
<accession>A0A392N8R6</accession>
<dbReference type="GO" id="GO:0000166">
    <property type="term" value="F:nucleotide binding"/>
    <property type="evidence" value="ECO:0007669"/>
    <property type="project" value="UniProtKB-KW"/>
</dbReference>
<dbReference type="PANTHER" id="PTHR43523:SF12">
    <property type="entry name" value="GLUCOSE-1-PHOSPHATE ADENYLYLTRANSFERASE LARGE SUBUNIT 1, CHLOROPLASTIC-RELATED"/>
    <property type="match status" value="1"/>
</dbReference>
<dbReference type="Proteomes" id="UP000265520">
    <property type="component" value="Unassembled WGS sequence"/>
</dbReference>
<feature type="non-terminal residue" evidence="10">
    <location>
        <position position="1"/>
    </location>
</feature>
<reference evidence="10 11" key="1">
    <citation type="journal article" date="2018" name="Front. Plant Sci.">
        <title>Red Clover (Trifolium pratense) and Zigzag Clover (T. medium) - A Picture of Genomic Similarities and Differences.</title>
        <authorList>
            <person name="Dluhosova J."/>
            <person name="Istvanek J."/>
            <person name="Nedelnik J."/>
            <person name="Repkova J."/>
        </authorList>
    </citation>
    <scope>NUCLEOTIDE SEQUENCE [LARGE SCALE GENOMIC DNA]</scope>
    <source>
        <strain evidence="11">cv. 10/8</strain>
        <tissue evidence="10">Leaf</tissue>
    </source>
</reference>
<dbReference type="GO" id="GO:0005978">
    <property type="term" value="P:glycogen biosynthetic process"/>
    <property type="evidence" value="ECO:0007669"/>
    <property type="project" value="InterPro"/>
</dbReference>
<dbReference type="PANTHER" id="PTHR43523">
    <property type="entry name" value="GLUCOSE-1-PHOSPHATE ADENYLYLTRANSFERASE-RELATED"/>
    <property type="match status" value="1"/>
</dbReference>
<keyword evidence="8" id="KW-0547">Nucleotide-binding</keyword>
<comment type="similarity">
    <text evidence="3">Belongs to the bacterial/plant glucose-1-phosphate adenylyltransferase family.</text>
</comment>
<dbReference type="InterPro" id="IPR011831">
    <property type="entry name" value="ADP-Glc_PPase"/>
</dbReference>
<evidence type="ECO:0000256" key="7">
    <source>
        <dbReference type="ARBA" id="ARBA00022695"/>
    </source>
</evidence>
<keyword evidence="7 10" id="KW-0548">Nucleotidyltransferase</keyword>
<dbReference type="SUPFAM" id="SSF51161">
    <property type="entry name" value="Trimeric LpxA-like enzymes"/>
    <property type="match status" value="1"/>
</dbReference>
<evidence type="ECO:0000256" key="3">
    <source>
        <dbReference type="ARBA" id="ARBA00010443"/>
    </source>
</evidence>
<gene>
    <name evidence="10" type="ORF">A2U01_0016956</name>
</gene>
<organism evidence="10 11">
    <name type="scientific">Trifolium medium</name>
    <dbReference type="NCBI Taxonomy" id="97028"/>
    <lineage>
        <taxon>Eukaryota</taxon>
        <taxon>Viridiplantae</taxon>
        <taxon>Streptophyta</taxon>
        <taxon>Embryophyta</taxon>
        <taxon>Tracheophyta</taxon>
        <taxon>Spermatophyta</taxon>
        <taxon>Magnoliopsida</taxon>
        <taxon>eudicotyledons</taxon>
        <taxon>Gunneridae</taxon>
        <taxon>Pentapetalae</taxon>
        <taxon>rosids</taxon>
        <taxon>fabids</taxon>
        <taxon>Fabales</taxon>
        <taxon>Fabaceae</taxon>
        <taxon>Papilionoideae</taxon>
        <taxon>50 kb inversion clade</taxon>
        <taxon>NPAAA clade</taxon>
        <taxon>Hologalegina</taxon>
        <taxon>IRL clade</taxon>
        <taxon>Trifolieae</taxon>
        <taxon>Trifolium</taxon>
    </lineage>
</organism>
<dbReference type="GO" id="GO:0019252">
    <property type="term" value="P:starch biosynthetic process"/>
    <property type="evidence" value="ECO:0007669"/>
    <property type="project" value="UniProtKB-KW"/>
</dbReference>
<keyword evidence="9" id="KW-0750">Starch biosynthesis</keyword>
<comment type="caution">
    <text evidence="10">The sequence shown here is derived from an EMBL/GenBank/DDBJ whole genome shotgun (WGS) entry which is preliminary data.</text>
</comment>
<evidence type="ECO:0000256" key="1">
    <source>
        <dbReference type="ARBA" id="ARBA00000956"/>
    </source>
</evidence>
<evidence type="ECO:0000313" key="10">
    <source>
        <dbReference type="EMBL" id="MCH95973.1"/>
    </source>
</evidence>
<dbReference type="AlphaFoldDB" id="A0A392N8R6"/>
<dbReference type="EMBL" id="LXQA010031200">
    <property type="protein sequence ID" value="MCH95973.1"/>
    <property type="molecule type" value="Genomic_DNA"/>
</dbReference>
<evidence type="ECO:0000313" key="11">
    <source>
        <dbReference type="Proteomes" id="UP000265520"/>
    </source>
</evidence>
<comment type="pathway">
    <text evidence="2">Glycan biosynthesis; starch biosynthesis.</text>
</comment>
<proteinExistence type="inferred from homology"/>
<dbReference type="GO" id="GO:0008878">
    <property type="term" value="F:glucose-1-phosphate adenylyltransferase activity"/>
    <property type="evidence" value="ECO:0007669"/>
    <property type="project" value="UniProtKB-EC"/>
</dbReference>
<sequence length="89" mass="9608">DTMMMGADYYQTETEIASLLAEGNVPVGVGENTKIRNCIIDKNAKIGRNVIITNADGVDEADKTKEGFYIRSGITVILKNATIKDGTVI</sequence>
<dbReference type="InterPro" id="IPR011004">
    <property type="entry name" value="Trimer_LpxA-like_sf"/>
</dbReference>
<name>A0A392N8R6_9FABA</name>
<dbReference type="Pfam" id="PF25247">
    <property type="entry name" value="LbH_GLGC"/>
    <property type="match status" value="1"/>
</dbReference>
<evidence type="ECO:0000256" key="5">
    <source>
        <dbReference type="ARBA" id="ARBA00022533"/>
    </source>
</evidence>
<evidence type="ECO:0000256" key="9">
    <source>
        <dbReference type="ARBA" id="ARBA00022922"/>
    </source>
</evidence>
<keyword evidence="11" id="KW-1185">Reference proteome</keyword>
<dbReference type="EC" id="2.7.7.27" evidence="4"/>
<evidence type="ECO:0000256" key="2">
    <source>
        <dbReference type="ARBA" id="ARBA00004727"/>
    </source>
</evidence>
<keyword evidence="5" id="KW-0021">Allosteric enzyme</keyword>
<evidence type="ECO:0000256" key="6">
    <source>
        <dbReference type="ARBA" id="ARBA00022679"/>
    </source>
</evidence>
<protein>
    <recommendedName>
        <fullName evidence="4">glucose-1-phosphate adenylyltransferase</fullName>
        <ecNumber evidence="4">2.7.7.27</ecNumber>
    </recommendedName>
</protein>
<keyword evidence="6 10" id="KW-0808">Transferase</keyword>